<organism evidence="1 2">
    <name type="scientific">Microbacterium enclense</name>
    <dbReference type="NCBI Taxonomy" id="993073"/>
    <lineage>
        <taxon>Bacteria</taxon>
        <taxon>Bacillati</taxon>
        <taxon>Actinomycetota</taxon>
        <taxon>Actinomycetes</taxon>
        <taxon>Micrococcales</taxon>
        <taxon>Microbacteriaceae</taxon>
        <taxon>Microbacterium</taxon>
    </lineage>
</organism>
<proteinExistence type="predicted"/>
<name>A0A1G6NU17_9MICO</name>
<dbReference type="EMBL" id="FMYG01000006">
    <property type="protein sequence ID" value="SDC71309.1"/>
    <property type="molecule type" value="Genomic_DNA"/>
</dbReference>
<sequence length="149" mass="16278">MRIIHPQAVAGRQRQFDVEFIDGVATVESLHPERELAFRQHGFRFEEDPEVVAPYHGGLGEPIIDLTTMTIAQLREIAEMDGIDLPSKAKHAEIVEILSRRPMDPIPGSVENGDGSFVSPGVPDFGKAELRDGIWAAVKPGETLPGTEG</sequence>
<evidence type="ECO:0008006" key="3">
    <source>
        <dbReference type="Google" id="ProtNLM"/>
    </source>
</evidence>
<evidence type="ECO:0000313" key="1">
    <source>
        <dbReference type="EMBL" id="SDC71309.1"/>
    </source>
</evidence>
<dbReference type="STRING" id="993073.AS029_12855"/>
<protein>
    <recommendedName>
        <fullName evidence="3">Rho termination factor N-terminal domain-containing protein</fullName>
    </recommendedName>
</protein>
<dbReference type="OrthoDB" id="5123993at2"/>
<reference evidence="1 2" key="1">
    <citation type="submission" date="2016-09" db="EMBL/GenBank/DDBJ databases">
        <authorList>
            <person name="Capua I."/>
            <person name="De Benedictis P."/>
            <person name="Joannis T."/>
            <person name="Lombin L.H."/>
            <person name="Cattoli G."/>
        </authorList>
    </citation>
    <scope>NUCLEOTIDE SEQUENCE [LARGE SCALE GENOMIC DNA]</scope>
    <source>
        <strain evidence="1 2">NIO-1002</strain>
    </source>
</reference>
<dbReference type="AlphaFoldDB" id="A0A1G6NU17"/>
<dbReference type="RefSeq" id="WP_058232982.1">
    <property type="nucleotide sequence ID" value="NZ_FMYG01000006.1"/>
</dbReference>
<dbReference type="Proteomes" id="UP000183203">
    <property type="component" value="Unassembled WGS sequence"/>
</dbReference>
<gene>
    <name evidence="1" type="ORF">SAMN05216418_2851</name>
</gene>
<accession>A0A1G6NU17</accession>
<evidence type="ECO:0000313" key="2">
    <source>
        <dbReference type="Proteomes" id="UP000183203"/>
    </source>
</evidence>